<evidence type="ECO:0000256" key="7">
    <source>
        <dbReference type="SAM" id="SignalP"/>
    </source>
</evidence>
<keyword evidence="5" id="KW-0574">Periplasm</keyword>
<dbReference type="PROSITE" id="PS01039">
    <property type="entry name" value="SBP_BACTERIAL_3"/>
    <property type="match status" value="1"/>
</dbReference>
<feature type="signal peptide" evidence="7">
    <location>
        <begin position="1"/>
        <end position="21"/>
    </location>
</feature>
<feature type="chain" id="PRO_5020606443" evidence="7">
    <location>
        <begin position="22"/>
        <end position="259"/>
    </location>
</feature>
<evidence type="ECO:0000259" key="8">
    <source>
        <dbReference type="SMART" id="SM00062"/>
    </source>
</evidence>
<dbReference type="Pfam" id="PF00497">
    <property type="entry name" value="SBP_bac_3"/>
    <property type="match status" value="1"/>
</dbReference>
<proteinExistence type="inferred from homology"/>
<keyword evidence="4 7" id="KW-0732">Signal</keyword>
<dbReference type="SUPFAM" id="SSF53850">
    <property type="entry name" value="Periplasmic binding protein-like II"/>
    <property type="match status" value="1"/>
</dbReference>
<name>A0A4P8J164_9BURK</name>
<dbReference type="InterPro" id="IPR001638">
    <property type="entry name" value="Solute-binding_3/MltF_N"/>
</dbReference>
<accession>A0A4P8J164</accession>
<dbReference type="Gene3D" id="3.40.190.10">
    <property type="entry name" value="Periplasmic binding protein-like II"/>
    <property type="match status" value="2"/>
</dbReference>
<feature type="domain" description="Solute-binding protein family 3/N-terminal" evidence="8">
    <location>
        <begin position="26"/>
        <end position="255"/>
    </location>
</feature>
<dbReference type="RefSeq" id="WP_137337297.1">
    <property type="nucleotide sequence ID" value="NZ_CP040078.1"/>
</dbReference>
<keyword evidence="10" id="KW-1185">Reference proteome</keyword>
<dbReference type="SMART" id="SM00062">
    <property type="entry name" value="PBPb"/>
    <property type="match status" value="1"/>
</dbReference>
<dbReference type="OrthoDB" id="368476at2"/>
<reference evidence="9 10" key="1">
    <citation type="submission" date="2019-05" db="EMBL/GenBank/DDBJ databases">
        <title>Burkholderia sp. DHOD12, isolated from subtropical forest soil.</title>
        <authorList>
            <person name="Gao Z.-H."/>
            <person name="Qiu L.-H."/>
        </authorList>
    </citation>
    <scope>NUCLEOTIDE SEQUENCE [LARGE SCALE GENOMIC DNA]</scope>
    <source>
        <strain evidence="9 10">DHOD12</strain>
    </source>
</reference>
<protein>
    <submittedName>
        <fullName evidence="9">ABC transporter substrate-binding protein</fullName>
    </submittedName>
</protein>
<comment type="subcellular location">
    <subcellularLocation>
        <location evidence="1">Periplasm</location>
    </subcellularLocation>
</comment>
<dbReference type="Proteomes" id="UP000298656">
    <property type="component" value="Chromosome 2"/>
</dbReference>
<dbReference type="NCBIfam" id="TIGR01096">
    <property type="entry name" value="3A0103s03R"/>
    <property type="match status" value="1"/>
</dbReference>
<dbReference type="InterPro" id="IPR018313">
    <property type="entry name" value="SBP_3_CS"/>
</dbReference>
<dbReference type="CDD" id="cd13703">
    <property type="entry name" value="PBP2_HisJ_LAO"/>
    <property type="match status" value="1"/>
</dbReference>
<keyword evidence="3" id="KW-0813">Transport</keyword>
<evidence type="ECO:0000256" key="1">
    <source>
        <dbReference type="ARBA" id="ARBA00004418"/>
    </source>
</evidence>
<dbReference type="InterPro" id="IPR005768">
    <property type="entry name" value="Lys_Arg_Orn-bd"/>
</dbReference>
<evidence type="ECO:0000313" key="9">
    <source>
        <dbReference type="EMBL" id="QCP54537.1"/>
    </source>
</evidence>
<evidence type="ECO:0000256" key="4">
    <source>
        <dbReference type="ARBA" id="ARBA00022729"/>
    </source>
</evidence>
<dbReference type="GO" id="GO:0030288">
    <property type="term" value="C:outer membrane-bounded periplasmic space"/>
    <property type="evidence" value="ECO:0007669"/>
    <property type="project" value="InterPro"/>
</dbReference>
<dbReference type="EMBL" id="CP040078">
    <property type="protein sequence ID" value="QCP54537.1"/>
    <property type="molecule type" value="Genomic_DNA"/>
</dbReference>
<organism evidence="9 10">
    <name type="scientific">Trinickia violacea</name>
    <dbReference type="NCBI Taxonomy" id="2571746"/>
    <lineage>
        <taxon>Bacteria</taxon>
        <taxon>Pseudomonadati</taxon>
        <taxon>Pseudomonadota</taxon>
        <taxon>Betaproteobacteria</taxon>
        <taxon>Burkholderiales</taxon>
        <taxon>Burkholderiaceae</taxon>
        <taxon>Trinickia</taxon>
    </lineage>
</organism>
<evidence type="ECO:0000313" key="10">
    <source>
        <dbReference type="Proteomes" id="UP000298656"/>
    </source>
</evidence>
<dbReference type="PANTHER" id="PTHR35936">
    <property type="entry name" value="MEMBRANE-BOUND LYTIC MUREIN TRANSGLYCOSYLASE F"/>
    <property type="match status" value="1"/>
</dbReference>
<evidence type="ECO:0000256" key="5">
    <source>
        <dbReference type="ARBA" id="ARBA00022764"/>
    </source>
</evidence>
<evidence type="ECO:0000256" key="6">
    <source>
        <dbReference type="RuleBase" id="RU003744"/>
    </source>
</evidence>
<dbReference type="KEGG" id="tvl:FAZ95_37285"/>
<gene>
    <name evidence="9" type="ORF">FAZ95_37285</name>
</gene>
<dbReference type="PANTHER" id="PTHR35936:SF13">
    <property type="entry name" value="HISTIDINE-BINDING PERIPLASMIC PROTEIN"/>
    <property type="match status" value="1"/>
</dbReference>
<comment type="similarity">
    <text evidence="2 6">Belongs to the bacterial solute-binding protein 3 family.</text>
</comment>
<sequence length="259" mass="28140">MKRIFFSGLVALAVLPLAALAADTQVIRFGVDPTYPPFESKAPDGSLAGFDIDLGNAICVNLHAKCEWVEESFDGLIPALNARKFDAILSAMSATEVRKRQIDFTDRLYGGPSRLVARAGSKLQPTAGALRGRRVGVDQGSTQESFARQEWASKGVEVVSYQNQDQIYEDLVTGRLDAAFQPEVQADIGFLKTPRGKGFAFAGDAVKDKRVTGNGVAIGVRKGDGSLVLQINQAIGNIRKDGTYERIAKKYFEFDIYGE</sequence>
<evidence type="ECO:0000256" key="3">
    <source>
        <dbReference type="ARBA" id="ARBA00022448"/>
    </source>
</evidence>
<dbReference type="AlphaFoldDB" id="A0A4P8J164"/>
<evidence type="ECO:0000256" key="2">
    <source>
        <dbReference type="ARBA" id="ARBA00010333"/>
    </source>
</evidence>